<dbReference type="InterPro" id="IPR003594">
    <property type="entry name" value="HATPase_dom"/>
</dbReference>
<feature type="repeat" description="TPR" evidence="6">
    <location>
        <begin position="155"/>
        <end position="188"/>
    </location>
</feature>
<dbReference type="InterPro" id="IPR011990">
    <property type="entry name" value="TPR-like_helical_dom_sf"/>
</dbReference>
<evidence type="ECO:0000259" key="8">
    <source>
        <dbReference type="PROSITE" id="PS50109"/>
    </source>
</evidence>
<dbReference type="Proteomes" id="UP001597508">
    <property type="component" value="Unassembled WGS sequence"/>
</dbReference>
<comment type="subcellular location">
    <subcellularLocation>
        <location evidence="1">Cytoplasm</location>
    </subcellularLocation>
</comment>
<dbReference type="Pfam" id="PF07568">
    <property type="entry name" value="HisKA_2"/>
    <property type="match status" value="1"/>
</dbReference>
<name>A0ABW5LNC1_9FLAO</name>
<dbReference type="Pfam" id="PF02518">
    <property type="entry name" value="HATPase_c"/>
    <property type="match status" value="1"/>
</dbReference>
<dbReference type="InterPro" id="IPR051476">
    <property type="entry name" value="Bac_ResReg_Asp_Phosphatase"/>
</dbReference>
<dbReference type="InterPro" id="IPR011495">
    <property type="entry name" value="Sig_transdc_His_kin_sub2_dim/P"/>
</dbReference>
<reference evidence="10" key="1">
    <citation type="journal article" date="2019" name="Int. J. Syst. Evol. Microbiol.">
        <title>The Global Catalogue of Microorganisms (GCM) 10K type strain sequencing project: providing services to taxonomists for standard genome sequencing and annotation.</title>
        <authorList>
            <consortium name="The Broad Institute Genomics Platform"/>
            <consortium name="The Broad Institute Genome Sequencing Center for Infectious Disease"/>
            <person name="Wu L."/>
            <person name="Ma J."/>
        </authorList>
    </citation>
    <scope>NUCLEOTIDE SEQUENCE [LARGE SCALE GENOMIC DNA]</scope>
    <source>
        <strain evidence="10">KCTC 52127</strain>
    </source>
</reference>
<comment type="caution">
    <text evidence="9">The sequence shown here is derived from an EMBL/GenBank/DDBJ whole genome shotgun (WGS) entry which is preliminary data.</text>
</comment>
<keyword evidence="2" id="KW-0963">Cytoplasm</keyword>
<dbReference type="SMART" id="SM00028">
    <property type="entry name" value="TPR"/>
    <property type="match status" value="6"/>
</dbReference>
<dbReference type="Gene3D" id="3.30.565.10">
    <property type="entry name" value="Histidine kinase-like ATPase, C-terminal domain"/>
    <property type="match status" value="1"/>
</dbReference>
<keyword evidence="7" id="KW-0812">Transmembrane</keyword>
<dbReference type="SUPFAM" id="SSF48452">
    <property type="entry name" value="TPR-like"/>
    <property type="match status" value="2"/>
</dbReference>
<evidence type="ECO:0000256" key="5">
    <source>
        <dbReference type="ARBA" id="ARBA00038253"/>
    </source>
</evidence>
<dbReference type="InterPro" id="IPR005467">
    <property type="entry name" value="His_kinase_dom"/>
</dbReference>
<dbReference type="PROSITE" id="PS50005">
    <property type="entry name" value="TPR"/>
    <property type="match status" value="2"/>
</dbReference>
<keyword evidence="3" id="KW-0677">Repeat</keyword>
<evidence type="ECO:0000256" key="2">
    <source>
        <dbReference type="ARBA" id="ARBA00022490"/>
    </source>
</evidence>
<feature type="transmembrane region" description="Helical" evidence="7">
    <location>
        <begin position="437"/>
        <end position="457"/>
    </location>
</feature>
<evidence type="ECO:0000313" key="10">
    <source>
        <dbReference type="Proteomes" id="UP001597508"/>
    </source>
</evidence>
<dbReference type="InterPro" id="IPR019734">
    <property type="entry name" value="TPR_rpt"/>
</dbReference>
<protein>
    <submittedName>
        <fullName evidence="9">Tetratricopeptide repeat protein</fullName>
    </submittedName>
</protein>
<evidence type="ECO:0000256" key="3">
    <source>
        <dbReference type="ARBA" id="ARBA00022737"/>
    </source>
</evidence>
<keyword evidence="7" id="KW-1133">Transmembrane helix</keyword>
<evidence type="ECO:0000256" key="1">
    <source>
        <dbReference type="ARBA" id="ARBA00004496"/>
    </source>
</evidence>
<dbReference type="PANTHER" id="PTHR46630:SF1">
    <property type="entry name" value="TETRATRICOPEPTIDE REPEAT PROTEIN 29"/>
    <property type="match status" value="1"/>
</dbReference>
<evidence type="ECO:0000256" key="7">
    <source>
        <dbReference type="SAM" id="Phobius"/>
    </source>
</evidence>
<feature type="repeat" description="TPR" evidence="6">
    <location>
        <begin position="276"/>
        <end position="309"/>
    </location>
</feature>
<keyword evidence="7" id="KW-0472">Membrane</keyword>
<keyword evidence="10" id="KW-1185">Reference proteome</keyword>
<evidence type="ECO:0000313" key="9">
    <source>
        <dbReference type="EMBL" id="MFD2565907.1"/>
    </source>
</evidence>
<evidence type="ECO:0000256" key="4">
    <source>
        <dbReference type="ARBA" id="ARBA00022803"/>
    </source>
</evidence>
<keyword evidence="4 6" id="KW-0802">TPR repeat</keyword>
<organism evidence="9 10">
    <name type="scientific">Pseudotenacibaculum haliotis</name>
    <dbReference type="NCBI Taxonomy" id="1862138"/>
    <lineage>
        <taxon>Bacteria</taxon>
        <taxon>Pseudomonadati</taxon>
        <taxon>Bacteroidota</taxon>
        <taxon>Flavobacteriia</taxon>
        <taxon>Flavobacteriales</taxon>
        <taxon>Flavobacteriaceae</taxon>
        <taxon>Pseudotenacibaculum</taxon>
    </lineage>
</organism>
<sequence length="665" mass="76901">MVIALTFITTVSFAQQAKLDSLLLEYRKHHSDSSKIKLLQKICTQFYYTDSKAGLIYLDTLMLLSKKTRDYKMLTFGNRYKANLLITEGKFGQAISLFKKNVQILEGIGQKKNLYSDYLNIGTTYRYARNFKQAELYYEKCIEIIEKYGRKDKYIVVYNNLGGMAFSEENFEKAIKYYVKALEHKDFNKNPRRYINTLTNLSVCHYELKQYGKGIKYAQEGLKISKEIDFTIGIADNKKNLGKCLKALEVDLYKAIEYFKQAIDLYKKLSDNVFLIEAYSNLGETYEKIKNYPQAIVYHKNALELSQRIEMKDNVLSSKVFLSRALFQNGKVDQSERYINQVLNQGSSKYLLKTVLASVYKTKADIRKSKRDYKNALIYYEKYKVLSDSLLSAEKLKDINEIETKYETQKKEAENAKLIQLTAQQELELEIENKRKWFFAIGLATSITILTVFFYFYRKNQKQKKIIEKLQRELHHRIKNNLAIIDTFIDTAKDGMPDKKGKQKLSELQNRIESIYKVHELLYKTKGRITQVSAKEYIGALIKGVQQSFSDKPVTILMDIGSEVTFEVEQSFPVGLIVNEFLTNSYKYAFKGRNDGTVTISITAQGKYYRIDLADNGIGLPKDFDLNSVDTFGMDVIKLLAEQLGGSFELNGADGVKFHCSFEKK</sequence>
<dbReference type="SUPFAM" id="SSF55874">
    <property type="entry name" value="ATPase domain of HSP90 chaperone/DNA topoisomerase II/histidine kinase"/>
    <property type="match status" value="1"/>
</dbReference>
<evidence type="ECO:0000256" key="6">
    <source>
        <dbReference type="PROSITE-ProRule" id="PRU00339"/>
    </source>
</evidence>
<dbReference type="PROSITE" id="PS50109">
    <property type="entry name" value="HIS_KIN"/>
    <property type="match status" value="1"/>
</dbReference>
<proteinExistence type="inferred from homology"/>
<feature type="domain" description="Histidine kinase" evidence="8">
    <location>
        <begin position="473"/>
        <end position="665"/>
    </location>
</feature>
<dbReference type="PANTHER" id="PTHR46630">
    <property type="entry name" value="TETRATRICOPEPTIDE REPEAT PROTEIN 29"/>
    <property type="match status" value="1"/>
</dbReference>
<dbReference type="RefSeq" id="WP_379664632.1">
    <property type="nucleotide sequence ID" value="NZ_JBHULH010000001.1"/>
</dbReference>
<dbReference type="EMBL" id="JBHULH010000001">
    <property type="protein sequence ID" value="MFD2565907.1"/>
    <property type="molecule type" value="Genomic_DNA"/>
</dbReference>
<dbReference type="Pfam" id="PF13374">
    <property type="entry name" value="TPR_10"/>
    <property type="match status" value="1"/>
</dbReference>
<dbReference type="Gene3D" id="1.25.40.10">
    <property type="entry name" value="Tetratricopeptide repeat domain"/>
    <property type="match status" value="2"/>
</dbReference>
<comment type="similarity">
    <text evidence="5">Belongs to the Rap family.</text>
</comment>
<gene>
    <name evidence="9" type="ORF">ACFSRZ_00910</name>
</gene>
<dbReference type="InterPro" id="IPR036890">
    <property type="entry name" value="HATPase_C_sf"/>
</dbReference>
<accession>A0ABW5LNC1</accession>
<dbReference type="Pfam" id="PF13424">
    <property type="entry name" value="TPR_12"/>
    <property type="match status" value="2"/>
</dbReference>